<sequence length="262" mass="30269">MYIFHITLLCLLFSSSVFACILRYQTEFDIPFSSPIKISTNDHSLIVKSDSYIYQLDESNALTLLTELSNSVSPSHHTHQFGSSHLNSQFSKFINREQASSFVASTHDENTIYLITYDNSKNKLIEIDKAVLNEFDFDNAKQNIKFFEYDILTPSNEGISAIISDITINKLNNTLYVSLFVIDKKEQFQQYINYISPIHLEFLKVGHDIAMYFDAQLIQKENKNQKIESIAVIPKFRDVTDLYLSMIDNKGSKRILKYQLLD</sequence>
<evidence type="ECO:0008006" key="4">
    <source>
        <dbReference type="Google" id="ProtNLM"/>
    </source>
</evidence>
<evidence type="ECO:0000313" key="3">
    <source>
        <dbReference type="Proteomes" id="UP000240530"/>
    </source>
</evidence>
<dbReference type="AlphaFoldDB" id="A0A2T3KSA7"/>
<dbReference type="RefSeq" id="WP_107185654.1">
    <property type="nucleotide sequence ID" value="NZ_JAWQGC010000001.1"/>
</dbReference>
<gene>
    <name evidence="2" type="ORF">C0W93_15680</name>
</gene>
<protein>
    <recommendedName>
        <fullName evidence="4">Lipoprotein</fullName>
    </recommendedName>
</protein>
<dbReference type="EMBL" id="PYNS01000020">
    <property type="protein sequence ID" value="PSV09268.1"/>
    <property type="molecule type" value="Genomic_DNA"/>
</dbReference>
<dbReference type="Proteomes" id="UP000240530">
    <property type="component" value="Unassembled WGS sequence"/>
</dbReference>
<feature type="chain" id="PRO_5015542432" description="Lipoprotein" evidence="1">
    <location>
        <begin position="20"/>
        <end position="262"/>
    </location>
</feature>
<accession>A0A2T3KSA7</accession>
<reference evidence="2 3" key="1">
    <citation type="submission" date="2018-03" db="EMBL/GenBank/DDBJ databases">
        <title>Whole genome sequencing of Histamine producing bacteria.</title>
        <authorList>
            <person name="Butler K."/>
        </authorList>
    </citation>
    <scope>NUCLEOTIDE SEQUENCE [LARGE SCALE GENOMIC DNA]</scope>
    <source>
        <strain evidence="2 3">Res.4.1</strain>
    </source>
</reference>
<evidence type="ECO:0000313" key="2">
    <source>
        <dbReference type="EMBL" id="PSV09268.1"/>
    </source>
</evidence>
<feature type="signal peptide" evidence="1">
    <location>
        <begin position="1"/>
        <end position="19"/>
    </location>
</feature>
<proteinExistence type="predicted"/>
<evidence type="ECO:0000256" key="1">
    <source>
        <dbReference type="SAM" id="SignalP"/>
    </source>
</evidence>
<organism evidence="2 3">
    <name type="scientific">Photobacterium leiognathi subsp. mandapamensis</name>
    <name type="common">Photobacterium mandapamensis</name>
    <dbReference type="NCBI Taxonomy" id="48408"/>
    <lineage>
        <taxon>Bacteria</taxon>
        <taxon>Pseudomonadati</taxon>
        <taxon>Pseudomonadota</taxon>
        <taxon>Gammaproteobacteria</taxon>
        <taxon>Vibrionales</taxon>
        <taxon>Vibrionaceae</taxon>
        <taxon>Photobacterium</taxon>
    </lineage>
</organism>
<name>A0A2T3KSA7_PHOLD</name>
<comment type="caution">
    <text evidence="2">The sequence shown here is derived from an EMBL/GenBank/DDBJ whole genome shotgun (WGS) entry which is preliminary data.</text>
</comment>
<keyword evidence="1" id="KW-0732">Signal</keyword>